<accession>A0A0B2PF79</accession>
<reference evidence="2" key="1">
    <citation type="submission" date="2014-07" db="EMBL/GenBank/DDBJ databases">
        <title>Identification of a novel salt tolerance gene in wild soybean by whole-genome sequencing.</title>
        <authorList>
            <person name="Lam H.-M."/>
            <person name="Qi X."/>
            <person name="Li M.-W."/>
            <person name="Liu X."/>
            <person name="Xie M."/>
            <person name="Ni M."/>
            <person name="Xu X."/>
        </authorList>
    </citation>
    <scope>NUCLEOTIDE SEQUENCE [LARGE SCALE GENOMIC DNA]</scope>
    <source>
        <tissue evidence="2">Root</tissue>
    </source>
</reference>
<keyword evidence="4" id="KW-1185">Reference proteome</keyword>
<evidence type="ECO:0000313" key="4">
    <source>
        <dbReference type="Proteomes" id="UP000289340"/>
    </source>
</evidence>
<dbReference type="EMBL" id="QZWG01000006">
    <property type="protein sequence ID" value="RZC08042.1"/>
    <property type="molecule type" value="Genomic_DNA"/>
</dbReference>
<sequence length="140" mass="15661">MGSSGTRMVVVLMVLLPLMTTTSVVATPSSIEHCLRLLLNPAPPPPKRSPPTFDLGRIVCRDAFRAISHSLQETGKLPLAYLSALCNIFQDNEEKVERYVTRTFRSYDSRTLIAGRHCATIRKRHHAKAKPPSLSFFSRL</sequence>
<dbReference type="EMBL" id="KN666431">
    <property type="protein sequence ID" value="KHN07965.1"/>
    <property type="molecule type" value="Genomic_DNA"/>
</dbReference>
<dbReference type="Gramene" id="XM_028378563.1">
    <property type="protein sequence ID" value="XP_028234364.1"/>
    <property type="gene ID" value="LOC114414267"/>
</dbReference>
<proteinExistence type="predicted"/>
<reference evidence="3 4" key="2">
    <citation type="submission" date="2018-09" db="EMBL/GenBank/DDBJ databases">
        <title>A high-quality reference genome of wild soybean provides a powerful tool to mine soybean genomes.</title>
        <authorList>
            <person name="Xie M."/>
            <person name="Chung C.Y.L."/>
            <person name="Li M.-W."/>
            <person name="Wong F.-L."/>
            <person name="Chan T.-F."/>
            <person name="Lam H.-M."/>
        </authorList>
    </citation>
    <scope>NUCLEOTIDE SEQUENCE [LARGE SCALE GENOMIC DNA]</scope>
    <source>
        <strain evidence="4">cv. W05</strain>
        <tissue evidence="3">Hypocotyl of etiolated seedlings</tissue>
    </source>
</reference>
<feature type="signal peptide" evidence="1">
    <location>
        <begin position="1"/>
        <end position="26"/>
    </location>
</feature>
<organism evidence="2">
    <name type="scientific">Glycine soja</name>
    <name type="common">Wild soybean</name>
    <dbReference type="NCBI Taxonomy" id="3848"/>
    <lineage>
        <taxon>Eukaryota</taxon>
        <taxon>Viridiplantae</taxon>
        <taxon>Streptophyta</taxon>
        <taxon>Embryophyta</taxon>
        <taxon>Tracheophyta</taxon>
        <taxon>Spermatophyta</taxon>
        <taxon>Magnoliopsida</taxon>
        <taxon>eudicotyledons</taxon>
        <taxon>Gunneridae</taxon>
        <taxon>Pentapetalae</taxon>
        <taxon>rosids</taxon>
        <taxon>fabids</taxon>
        <taxon>Fabales</taxon>
        <taxon>Fabaceae</taxon>
        <taxon>Papilionoideae</taxon>
        <taxon>50 kb inversion clade</taxon>
        <taxon>NPAAA clade</taxon>
        <taxon>indigoferoid/millettioid clade</taxon>
        <taxon>Phaseoleae</taxon>
        <taxon>Glycine</taxon>
        <taxon>Glycine subgen. Soja</taxon>
    </lineage>
</organism>
<protein>
    <recommendedName>
        <fullName evidence="5">Pectinesterase inhibitor domain-containing protein</fullName>
    </recommendedName>
</protein>
<evidence type="ECO:0000313" key="2">
    <source>
        <dbReference type="EMBL" id="KHN07965.1"/>
    </source>
</evidence>
<keyword evidence="1" id="KW-0732">Signal</keyword>
<dbReference type="Proteomes" id="UP000053555">
    <property type="component" value="Unassembled WGS sequence"/>
</dbReference>
<feature type="chain" id="PRO_5040666409" description="Pectinesterase inhibitor domain-containing protein" evidence="1">
    <location>
        <begin position="27"/>
        <end position="140"/>
    </location>
</feature>
<evidence type="ECO:0008006" key="5">
    <source>
        <dbReference type="Google" id="ProtNLM"/>
    </source>
</evidence>
<evidence type="ECO:0000313" key="3">
    <source>
        <dbReference type="EMBL" id="RZC08042.1"/>
    </source>
</evidence>
<dbReference type="AlphaFoldDB" id="A0A0B2PF79"/>
<name>A0A0B2PF79_GLYSO</name>
<gene>
    <name evidence="3" type="ORF">D0Y65_014984</name>
    <name evidence="2" type="ORF">glysoja_039839</name>
</gene>
<dbReference type="Proteomes" id="UP000289340">
    <property type="component" value="Chromosome 6"/>
</dbReference>
<evidence type="ECO:0000256" key="1">
    <source>
        <dbReference type="SAM" id="SignalP"/>
    </source>
</evidence>